<keyword evidence="3" id="KW-1185">Reference proteome</keyword>
<evidence type="ECO:0000313" key="3">
    <source>
        <dbReference type="Proteomes" id="UP000738431"/>
    </source>
</evidence>
<keyword evidence="1" id="KW-0812">Transmembrane</keyword>
<evidence type="ECO:0000313" key="2">
    <source>
        <dbReference type="EMBL" id="WRQ85524.1"/>
    </source>
</evidence>
<reference evidence="2 3" key="1">
    <citation type="submission" date="2021-08" db="EMBL/GenBank/DDBJ databases">
        <authorList>
            <person name="Zhang D."/>
            <person name="Zhang A."/>
            <person name="Wang L."/>
        </authorList>
    </citation>
    <scope>NUCLEOTIDE SEQUENCE [LARGE SCALE GENOMIC DNA]</scope>
    <source>
        <strain evidence="2 3">WL0086</strain>
    </source>
</reference>
<sequence length="99" mass="10812">MNSGLPVLFLILAAMCIGGMIRMMSLRRILKRDHPSVFARVSGSNVQMANDISFSRFLLSGAYTNSVGPVLRKKLDAMRVFVFAYLLAFAAAIVGLITT</sequence>
<dbReference type="RefSeq" id="WP_221031944.1">
    <property type="nucleotide sequence ID" value="NZ_CP139781.1"/>
</dbReference>
<name>A0ABZ1C4U6_9BACT</name>
<reference evidence="2 3" key="2">
    <citation type="submission" date="2023-12" db="EMBL/GenBank/DDBJ databases">
        <title>Description of an unclassified Opitutus bacterium of Verrucomicrobiota.</title>
        <authorList>
            <person name="Zhang D.-F."/>
        </authorList>
    </citation>
    <scope>NUCLEOTIDE SEQUENCE [LARGE SCALE GENOMIC DNA]</scope>
    <source>
        <strain evidence="2 3">WL0086</strain>
    </source>
</reference>
<proteinExistence type="predicted"/>
<protein>
    <submittedName>
        <fullName evidence="2">Uncharacterized protein</fullName>
    </submittedName>
</protein>
<accession>A0ABZ1C4U6</accession>
<evidence type="ECO:0000256" key="1">
    <source>
        <dbReference type="SAM" id="Phobius"/>
    </source>
</evidence>
<dbReference type="Proteomes" id="UP000738431">
    <property type="component" value="Chromosome"/>
</dbReference>
<feature type="transmembrane region" description="Helical" evidence="1">
    <location>
        <begin position="6"/>
        <end position="24"/>
    </location>
</feature>
<keyword evidence="1" id="KW-0472">Membrane</keyword>
<organism evidence="2 3">
    <name type="scientific">Actomonas aquatica</name>
    <dbReference type="NCBI Taxonomy" id="2866162"/>
    <lineage>
        <taxon>Bacteria</taxon>
        <taxon>Pseudomonadati</taxon>
        <taxon>Verrucomicrobiota</taxon>
        <taxon>Opitutia</taxon>
        <taxon>Opitutales</taxon>
        <taxon>Opitutaceae</taxon>
        <taxon>Actomonas</taxon>
    </lineage>
</organism>
<feature type="transmembrane region" description="Helical" evidence="1">
    <location>
        <begin position="80"/>
        <end position="98"/>
    </location>
</feature>
<gene>
    <name evidence="2" type="ORF">K1X11_011995</name>
</gene>
<keyword evidence="1" id="KW-1133">Transmembrane helix</keyword>
<dbReference type="EMBL" id="CP139781">
    <property type="protein sequence ID" value="WRQ85524.1"/>
    <property type="molecule type" value="Genomic_DNA"/>
</dbReference>